<organism evidence="2">
    <name type="scientific">viral metagenome</name>
    <dbReference type="NCBI Taxonomy" id="1070528"/>
    <lineage>
        <taxon>unclassified sequences</taxon>
        <taxon>metagenomes</taxon>
        <taxon>organismal metagenomes</taxon>
    </lineage>
</organism>
<dbReference type="EMBL" id="MT143895">
    <property type="protein sequence ID" value="QJB05105.1"/>
    <property type="molecule type" value="Genomic_DNA"/>
</dbReference>
<dbReference type="InterPro" id="IPR010982">
    <property type="entry name" value="Lambda_DNA-bd_dom_sf"/>
</dbReference>
<dbReference type="SUPFAM" id="SSF47413">
    <property type="entry name" value="lambda repressor-like DNA-binding domains"/>
    <property type="match status" value="1"/>
</dbReference>
<dbReference type="EMBL" id="MT143706">
    <property type="protein sequence ID" value="QJB01201.1"/>
    <property type="molecule type" value="Genomic_DNA"/>
</dbReference>
<evidence type="ECO:0000313" key="1">
    <source>
        <dbReference type="EMBL" id="QJB01201.1"/>
    </source>
</evidence>
<dbReference type="GO" id="GO:0006355">
    <property type="term" value="P:regulation of DNA-templated transcription"/>
    <property type="evidence" value="ECO:0007669"/>
    <property type="project" value="InterPro"/>
</dbReference>
<reference evidence="2" key="1">
    <citation type="submission" date="2020-03" db="EMBL/GenBank/DDBJ databases">
        <title>The deep terrestrial virosphere.</title>
        <authorList>
            <person name="Holmfeldt K."/>
            <person name="Nilsson E."/>
            <person name="Simone D."/>
            <person name="Lopez-Fernandez M."/>
            <person name="Wu X."/>
            <person name="de Brujin I."/>
            <person name="Lundin D."/>
            <person name="Andersson A."/>
            <person name="Bertilsson S."/>
            <person name="Dopson M."/>
        </authorList>
    </citation>
    <scope>NUCLEOTIDE SEQUENCE</scope>
    <source>
        <strain evidence="1">MM171A00126</strain>
        <strain evidence="2">MM171B00120</strain>
    </source>
</reference>
<dbReference type="GO" id="GO:0003677">
    <property type="term" value="F:DNA binding"/>
    <property type="evidence" value="ECO:0007669"/>
    <property type="project" value="InterPro"/>
</dbReference>
<accession>A0A6M3MHR4</accession>
<proteinExistence type="predicted"/>
<sequence length="67" mass="6994">MQGVPLKQLVAELGPAKVGKMLGVSHQGITKAVEAGRDIVITLLSDGKAKGVERSEFPKAKKKAAPD</sequence>
<protein>
    <submittedName>
        <fullName evidence="2">Putative Cro repressor family protein</fullName>
    </submittedName>
</protein>
<dbReference type="InterPro" id="IPR038202">
    <property type="entry name" value="Cro_sf"/>
</dbReference>
<dbReference type="AlphaFoldDB" id="A0A6M3MHR4"/>
<dbReference type="Gene3D" id="3.30.240.10">
    <property type="entry name" value="CRO Repressor"/>
    <property type="match status" value="1"/>
</dbReference>
<name>A0A6M3MHR4_9ZZZZ</name>
<gene>
    <name evidence="1" type="ORF">MM171A00126_0041</name>
    <name evidence="2" type="ORF">MM171B00120_0001</name>
</gene>
<dbReference type="InterPro" id="IPR000655">
    <property type="entry name" value="Cro-like"/>
</dbReference>
<dbReference type="Pfam" id="PF09048">
    <property type="entry name" value="Cro"/>
    <property type="match status" value="1"/>
</dbReference>
<evidence type="ECO:0000313" key="2">
    <source>
        <dbReference type="EMBL" id="QJB05105.1"/>
    </source>
</evidence>